<dbReference type="Gene3D" id="4.10.860.10">
    <property type="entry name" value="UVR domain"/>
    <property type="match status" value="1"/>
</dbReference>
<dbReference type="InterPro" id="IPR000305">
    <property type="entry name" value="GIY-YIG_endonuc"/>
</dbReference>
<feature type="domain" description="UVR" evidence="7">
    <location>
        <begin position="203"/>
        <end position="238"/>
    </location>
</feature>
<dbReference type="InterPro" id="IPR010994">
    <property type="entry name" value="RuvA_2-like"/>
</dbReference>
<dbReference type="EMBL" id="UOEW01000287">
    <property type="protein sequence ID" value="VAW40786.1"/>
    <property type="molecule type" value="Genomic_DNA"/>
</dbReference>
<reference evidence="10" key="1">
    <citation type="submission" date="2018-06" db="EMBL/GenBank/DDBJ databases">
        <authorList>
            <person name="Zhirakovskaya E."/>
        </authorList>
    </citation>
    <scope>NUCLEOTIDE SEQUENCE</scope>
</reference>
<evidence type="ECO:0000256" key="6">
    <source>
        <dbReference type="ARBA" id="ARBA00023236"/>
    </source>
</evidence>
<dbReference type="Pfam" id="PF08459">
    <property type="entry name" value="UvrC_RNaseH_dom"/>
    <property type="match status" value="1"/>
</dbReference>
<dbReference type="Gene3D" id="1.10.150.20">
    <property type="entry name" value="5' to 3' exonuclease, C-terminal subdomain"/>
    <property type="match status" value="1"/>
</dbReference>
<dbReference type="GO" id="GO:0009432">
    <property type="term" value="P:SOS response"/>
    <property type="evidence" value="ECO:0007669"/>
    <property type="project" value="UniProtKB-KW"/>
</dbReference>
<dbReference type="Pfam" id="PF01541">
    <property type="entry name" value="GIY-YIG"/>
    <property type="match status" value="1"/>
</dbReference>
<evidence type="ECO:0000256" key="3">
    <source>
        <dbReference type="ARBA" id="ARBA00022769"/>
    </source>
</evidence>
<dbReference type="InterPro" id="IPR001943">
    <property type="entry name" value="UVR_dom"/>
</dbReference>
<dbReference type="PROSITE" id="PS50165">
    <property type="entry name" value="UVRC"/>
    <property type="match status" value="1"/>
</dbReference>
<accession>A0A3B0W8B6</accession>
<dbReference type="Pfam" id="PF02151">
    <property type="entry name" value="UVR"/>
    <property type="match status" value="1"/>
</dbReference>
<dbReference type="SUPFAM" id="SSF47781">
    <property type="entry name" value="RuvA domain 2-like"/>
    <property type="match status" value="1"/>
</dbReference>
<evidence type="ECO:0000259" key="7">
    <source>
        <dbReference type="PROSITE" id="PS50151"/>
    </source>
</evidence>
<dbReference type="FunFam" id="3.30.420.340:FF:000001">
    <property type="entry name" value="UvrABC system protein C"/>
    <property type="match status" value="1"/>
</dbReference>
<gene>
    <name evidence="10" type="ORF">MNBD_GAMMA01-247</name>
</gene>
<dbReference type="SUPFAM" id="SSF46600">
    <property type="entry name" value="C-terminal UvrC-binding domain of UvrB"/>
    <property type="match status" value="1"/>
</dbReference>
<dbReference type="Gene3D" id="3.40.1440.10">
    <property type="entry name" value="GIY-YIG endonuclease"/>
    <property type="match status" value="1"/>
</dbReference>
<dbReference type="HAMAP" id="MF_00203">
    <property type="entry name" value="UvrC"/>
    <property type="match status" value="1"/>
</dbReference>
<dbReference type="SMART" id="SM00278">
    <property type="entry name" value="HhH1"/>
    <property type="match status" value="2"/>
</dbReference>
<dbReference type="PROSITE" id="PS50151">
    <property type="entry name" value="UVR"/>
    <property type="match status" value="1"/>
</dbReference>
<dbReference type="InterPro" id="IPR050066">
    <property type="entry name" value="UvrABC_protein_C"/>
</dbReference>
<evidence type="ECO:0000313" key="10">
    <source>
        <dbReference type="EMBL" id="VAW40786.1"/>
    </source>
</evidence>
<evidence type="ECO:0000259" key="9">
    <source>
        <dbReference type="PROSITE" id="PS50165"/>
    </source>
</evidence>
<keyword evidence="6" id="KW-0742">SOS response</keyword>
<dbReference type="InterPro" id="IPR001162">
    <property type="entry name" value="UvrC_RNase_H_dom"/>
</dbReference>
<evidence type="ECO:0000256" key="5">
    <source>
        <dbReference type="ARBA" id="ARBA00023204"/>
    </source>
</evidence>
<dbReference type="AlphaFoldDB" id="A0A3B0W8B6"/>
<dbReference type="InterPro" id="IPR047296">
    <property type="entry name" value="GIY-YIG_UvrC_Cho"/>
</dbReference>
<keyword evidence="4" id="KW-0267">Excision nuclease</keyword>
<keyword evidence="1" id="KW-0963">Cytoplasm</keyword>
<dbReference type="CDD" id="cd10434">
    <property type="entry name" value="GIY-YIG_UvrC_Cho"/>
    <property type="match status" value="1"/>
</dbReference>
<proteinExistence type="inferred from homology"/>
<dbReference type="PROSITE" id="PS50164">
    <property type="entry name" value="GIY_YIG"/>
    <property type="match status" value="1"/>
</dbReference>
<name>A0A3B0W8B6_9ZZZZ</name>
<dbReference type="InterPro" id="IPR003583">
    <property type="entry name" value="Hlx-hairpin-Hlx_DNA-bd_motif"/>
</dbReference>
<evidence type="ECO:0000256" key="1">
    <source>
        <dbReference type="ARBA" id="ARBA00022490"/>
    </source>
</evidence>
<evidence type="ECO:0000256" key="2">
    <source>
        <dbReference type="ARBA" id="ARBA00022763"/>
    </source>
</evidence>
<feature type="domain" description="UvrC family homology region profile" evidence="9">
    <location>
        <begin position="254"/>
        <end position="477"/>
    </location>
</feature>
<dbReference type="SMART" id="SM00465">
    <property type="entry name" value="GIYc"/>
    <property type="match status" value="1"/>
</dbReference>
<keyword evidence="3" id="KW-0228">DNA excision</keyword>
<dbReference type="SUPFAM" id="SSF82771">
    <property type="entry name" value="GIY-YIG endonuclease"/>
    <property type="match status" value="1"/>
</dbReference>
<dbReference type="PANTHER" id="PTHR30562:SF1">
    <property type="entry name" value="UVRABC SYSTEM PROTEIN C"/>
    <property type="match status" value="1"/>
</dbReference>
<keyword evidence="5" id="KW-0234">DNA repair</keyword>
<dbReference type="InterPro" id="IPR035901">
    <property type="entry name" value="GIY-YIG_endonuc_sf"/>
</dbReference>
<dbReference type="FunFam" id="3.40.1440.10:FF:000001">
    <property type="entry name" value="UvrABC system protein C"/>
    <property type="match status" value="1"/>
</dbReference>
<dbReference type="InterPro" id="IPR036876">
    <property type="entry name" value="UVR_dom_sf"/>
</dbReference>
<dbReference type="Pfam" id="PF22920">
    <property type="entry name" value="UvrC_RNaseH"/>
    <property type="match status" value="1"/>
</dbReference>
<dbReference type="InterPro" id="IPR038476">
    <property type="entry name" value="UvrC_RNase_H_dom_sf"/>
</dbReference>
<feature type="domain" description="GIY-YIG" evidence="8">
    <location>
        <begin position="14"/>
        <end position="92"/>
    </location>
</feature>
<keyword evidence="2" id="KW-0227">DNA damage</keyword>
<dbReference type="GO" id="GO:0009380">
    <property type="term" value="C:excinuclease repair complex"/>
    <property type="evidence" value="ECO:0007669"/>
    <property type="project" value="InterPro"/>
</dbReference>
<dbReference type="InterPro" id="IPR004791">
    <property type="entry name" value="UvrC"/>
</dbReference>
<sequence>MAFNGKNFAKQLPAKPGIYQMLDSKDKVIYVGKALNLKNRVTSYFSGKAKDRKTMALVARVKNMHFSITRTEGEALILENQLIKQHKPKYNVLLKDGKSYPYIYCSEHEDEFPRLEFRRGAKKGKGRYFGPFPSAMAVRHTLNHLQKLFKIRQCNNSTYANRSRPCLQYQINRCLAPCVSLVSVTDYQQQLHYTKEFLAGKSLQVVEKMIRSMQASAKNLDFEKAAETRDQIQQLKIIQSQQVVESHKSQNLDIFSVAHELGLYIVTLCAVRGGQMLGHRNFYPKAPKSSKNAEVLSAFISQYYQDKPIPELILLNKKIADKQWIEAALSQIAKNQIRILANPRGDRKKMLDLNSNNMHNALELYIAKKANWQHKWQMWVKQVGLNNPPKRVECFDISHVFGEKTRASCVVFDATGAKKNMYRNYKITDIAPGDDYAAMRQVIRKRLESIEKHKYELPDVLLIDGGKGQASQASKILQKKNIQDVEIVAIIKDENRTAGQERLFILSQNIIIKPESNSLLSHMTQYIRDEAHRFAITGHRKALAKSRRKSLLEGIDGIGEKRRAYLLQHFGGLQGLKKAGIDELTKLKGISKKIATRLYEHLH</sequence>
<dbReference type="Gene3D" id="3.30.420.340">
    <property type="entry name" value="UvrC, RNAse H endonuclease domain"/>
    <property type="match status" value="1"/>
</dbReference>
<dbReference type="GO" id="GO:0009381">
    <property type="term" value="F:excinuclease ABC activity"/>
    <property type="evidence" value="ECO:0007669"/>
    <property type="project" value="InterPro"/>
</dbReference>
<dbReference type="NCBIfam" id="TIGR00194">
    <property type="entry name" value="uvrC"/>
    <property type="match status" value="1"/>
</dbReference>
<dbReference type="Pfam" id="PF14520">
    <property type="entry name" value="HHH_5"/>
    <property type="match status" value="1"/>
</dbReference>
<protein>
    <submittedName>
        <fullName evidence="10">Excinuclease ABC subunit C</fullName>
    </submittedName>
</protein>
<evidence type="ECO:0000259" key="8">
    <source>
        <dbReference type="PROSITE" id="PS50164"/>
    </source>
</evidence>
<organism evidence="10">
    <name type="scientific">hydrothermal vent metagenome</name>
    <dbReference type="NCBI Taxonomy" id="652676"/>
    <lineage>
        <taxon>unclassified sequences</taxon>
        <taxon>metagenomes</taxon>
        <taxon>ecological metagenomes</taxon>
    </lineage>
</organism>
<dbReference type="GO" id="GO:0006289">
    <property type="term" value="P:nucleotide-excision repair"/>
    <property type="evidence" value="ECO:0007669"/>
    <property type="project" value="InterPro"/>
</dbReference>
<dbReference type="PANTHER" id="PTHR30562">
    <property type="entry name" value="UVRC/OXIDOREDUCTASE"/>
    <property type="match status" value="1"/>
</dbReference>
<evidence type="ECO:0000256" key="4">
    <source>
        <dbReference type="ARBA" id="ARBA00022881"/>
    </source>
</evidence>
<dbReference type="GO" id="GO:0003677">
    <property type="term" value="F:DNA binding"/>
    <property type="evidence" value="ECO:0007669"/>
    <property type="project" value="InterPro"/>
</dbReference>